<feature type="transmembrane region" description="Helical" evidence="1">
    <location>
        <begin position="522"/>
        <end position="542"/>
    </location>
</feature>
<sequence>MQALAAGVVGLGLVAGVLGALVAGVVWAAPAYAAPPRCAAPTTSAASAYFESVMPEQLRRTGTPGAVVSVVSGTDVAYAHGFGHADVAAGTGMDPERTLVRIASITKLFTATAVMQQVEAGRLDLDADVNSYLTTFQIPQTYPQPIRLRDLIDHTAGFEDRLIGTGARTADGVVPLGEYLAKNVPARIRPPAVVPAYSNYGAALAGYLVTQVSGEPWDAYVQRHLLTPLGMTHSTASEPLPAALAPDLAKSYGEGGAPVPFMFDQLTPDGSVSATASDLAKFMIAQLGRGEGILKPQTAALMRTRSFPADPRVGGYAHGFMDRVLNGHRVLMHGGDWEGFESVLVLVPDCRLGLFLSVNSLEGAGALNEVVHGFLDRFAPGSPPAVSGSQRAVVPQAGFYAPARRNVTGVEKLLTLLDPARLTVTDAGALRFREKTWTPQGDGSYRAGDDRLVVVDGGRYVMTDGAAFEQISGAQTLPVNLAVLAGFVVVALSALVVPGASVVRRVRGRADGARSWRLSRGLAALAMVLGLGFLAGLATALSGSTSTFLPGAPAGLRALLVVPIVVFALGLGAAGTAITGWREASVAARVHQGVLLAGVGALAWFCWQWNLIGWQFG</sequence>
<dbReference type="Pfam" id="PF00144">
    <property type="entry name" value="Beta-lactamase"/>
    <property type="match status" value="1"/>
</dbReference>
<protein>
    <submittedName>
        <fullName evidence="3">Serine hydrolase domain-containing protein</fullName>
        <ecNumber evidence="3">3.-.-.-</ecNumber>
    </submittedName>
</protein>
<name>A0ABW1HNK2_9ACTN</name>
<keyword evidence="1" id="KW-0472">Membrane</keyword>
<feature type="transmembrane region" description="Helical" evidence="1">
    <location>
        <begin position="481"/>
        <end position="502"/>
    </location>
</feature>
<dbReference type="InterPro" id="IPR001466">
    <property type="entry name" value="Beta-lactam-related"/>
</dbReference>
<dbReference type="InterPro" id="IPR012338">
    <property type="entry name" value="Beta-lactam/transpept-like"/>
</dbReference>
<proteinExistence type="predicted"/>
<keyword evidence="1" id="KW-0812">Transmembrane</keyword>
<evidence type="ECO:0000313" key="3">
    <source>
        <dbReference type="EMBL" id="MFC5943057.1"/>
    </source>
</evidence>
<dbReference type="InterPro" id="IPR050491">
    <property type="entry name" value="AmpC-like"/>
</dbReference>
<feature type="transmembrane region" description="Helical" evidence="1">
    <location>
        <begin position="593"/>
        <end position="612"/>
    </location>
</feature>
<comment type="caution">
    <text evidence="3">The sequence shown here is derived from an EMBL/GenBank/DDBJ whole genome shotgun (WGS) entry which is preliminary data.</text>
</comment>
<accession>A0ABW1HNK2</accession>
<organism evidence="3 4">
    <name type="scientific">Micromonospora harpali</name>
    <dbReference type="NCBI Taxonomy" id="1490225"/>
    <lineage>
        <taxon>Bacteria</taxon>
        <taxon>Bacillati</taxon>
        <taxon>Actinomycetota</taxon>
        <taxon>Actinomycetes</taxon>
        <taxon>Micromonosporales</taxon>
        <taxon>Micromonosporaceae</taxon>
        <taxon>Micromonospora</taxon>
    </lineage>
</organism>
<dbReference type="Proteomes" id="UP001596207">
    <property type="component" value="Unassembled WGS sequence"/>
</dbReference>
<feature type="transmembrane region" description="Helical" evidence="1">
    <location>
        <begin position="554"/>
        <end position="581"/>
    </location>
</feature>
<dbReference type="EC" id="3.-.-.-" evidence="3"/>
<dbReference type="PANTHER" id="PTHR46825">
    <property type="entry name" value="D-ALANYL-D-ALANINE-CARBOXYPEPTIDASE/ENDOPEPTIDASE AMPH"/>
    <property type="match status" value="1"/>
</dbReference>
<feature type="domain" description="Beta-lactamase-related" evidence="2">
    <location>
        <begin position="52"/>
        <end position="363"/>
    </location>
</feature>
<dbReference type="EMBL" id="JBHSQQ010000091">
    <property type="protein sequence ID" value="MFC5943057.1"/>
    <property type="molecule type" value="Genomic_DNA"/>
</dbReference>
<dbReference type="RefSeq" id="WP_353899386.1">
    <property type="nucleotide sequence ID" value="NZ_CP158970.1"/>
</dbReference>
<reference evidence="4" key="1">
    <citation type="journal article" date="2019" name="Int. J. Syst. Evol. Microbiol.">
        <title>The Global Catalogue of Microorganisms (GCM) 10K type strain sequencing project: providing services to taxonomists for standard genome sequencing and annotation.</title>
        <authorList>
            <consortium name="The Broad Institute Genomics Platform"/>
            <consortium name="The Broad Institute Genome Sequencing Center for Infectious Disease"/>
            <person name="Wu L."/>
            <person name="Ma J."/>
        </authorList>
    </citation>
    <scope>NUCLEOTIDE SEQUENCE [LARGE SCALE GENOMIC DNA]</scope>
    <source>
        <strain evidence="4">CGMCC 4.7173</strain>
    </source>
</reference>
<dbReference type="SUPFAM" id="SSF56601">
    <property type="entry name" value="beta-lactamase/transpeptidase-like"/>
    <property type="match status" value="1"/>
</dbReference>
<evidence type="ECO:0000259" key="2">
    <source>
        <dbReference type="Pfam" id="PF00144"/>
    </source>
</evidence>
<evidence type="ECO:0000256" key="1">
    <source>
        <dbReference type="SAM" id="Phobius"/>
    </source>
</evidence>
<keyword evidence="4" id="KW-1185">Reference proteome</keyword>
<evidence type="ECO:0000313" key="4">
    <source>
        <dbReference type="Proteomes" id="UP001596207"/>
    </source>
</evidence>
<dbReference type="Gene3D" id="3.40.710.10">
    <property type="entry name" value="DD-peptidase/beta-lactamase superfamily"/>
    <property type="match status" value="1"/>
</dbReference>
<keyword evidence="1" id="KW-1133">Transmembrane helix</keyword>
<dbReference type="PANTHER" id="PTHR46825:SF9">
    <property type="entry name" value="BETA-LACTAMASE-RELATED DOMAIN-CONTAINING PROTEIN"/>
    <property type="match status" value="1"/>
</dbReference>
<gene>
    <name evidence="3" type="ORF">ACFPZ4_16420</name>
</gene>
<keyword evidence="3" id="KW-0378">Hydrolase</keyword>
<dbReference type="GO" id="GO:0016787">
    <property type="term" value="F:hydrolase activity"/>
    <property type="evidence" value="ECO:0007669"/>
    <property type="project" value="UniProtKB-KW"/>
</dbReference>